<keyword evidence="5" id="KW-0733">Signal recognition particle</keyword>
<comment type="subcellular location">
    <subcellularLocation>
        <location evidence="1">Mitochondrion</location>
    </subcellularLocation>
</comment>
<dbReference type="Pfam" id="PF06743">
    <property type="entry name" value="FAST_1"/>
    <property type="match status" value="1"/>
</dbReference>
<dbReference type="SUPFAM" id="SSF69695">
    <property type="entry name" value="SRP19"/>
    <property type="match status" value="1"/>
</dbReference>
<feature type="domain" description="RAP" evidence="8">
    <location>
        <begin position="446"/>
        <end position="504"/>
    </location>
</feature>
<evidence type="ECO:0000256" key="6">
    <source>
        <dbReference type="ARBA" id="ARBA00023274"/>
    </source>
</evidence>
<evidence type="ECO:0000256" key="5">
    <source>
        <dbReference type="ARBA" id="ARBA00023135"/>
    </source>
</evidence>
<dbReference type="GO" id="GO:0035770">
    <property type="term" value="C:ribonucleoprotein granule"/>
    <property type="evidence" value="ECO:0007669"/>
    <property type="project" value="TreeGrafter"/>
</dbReference>
<dbReference type="AlphaFoldDB" id="A0A7R9APT5"/>
<proteinExistence type="inferred from homology"/>
<dbReference type="InterPro" id="IPR050870">
    <property type="entry name" value="FAST_kinase"/>
</dbReference>
<evidence type="ECO:0000256" key="3">
    <source>
        <dbReference type="ARBA" id="ARBA00022490"/>
    </source>
</evidence>
<dbReference type="GO" id="GO:0008312">
    <property type="term" value="F:7S RNA binding"/>
    <property type="evidence" value="ECO:0007669"/>
    <property type="project" value="InterPro"/>
</dbReference>
<evidence type="ECO:0000313" key="9">
    <source>
        <dbReference type="EMBL" id="CAD7258022.1"/>
    </source>
</evidence>
<protein>
    <recommendedName>
        <fullName evidence="8">RAP domain-containing protein</fullName>
    </recommendedName>
</protein>
<dbReference type="GO" id="GO:0044528">
    <property type="term" value="P:regulation of mitochondrial mRNA stability"/>
    <property type="evidence" value="ECO:0007669"/>
    <property type="project" value="InterPro"/>
</dbReference>
<dbReference type="PANTHER" id="PTHR21228:SF69">
    <property type="entry name" value="GH07286P"/>
    <property type="match status" value="1"/>
</dbReference>
<accession>A0A7R9APT5</accession>
<dbReference type="PANTHER" id="PTHR21228">
    <property type="entry name" value="FAST LEU-RICH DOMAIN-CONTAINING"/>
    <property type="match status" value="1"/>
</dbReference>
<comment type="similarity">
    <text evidence="2">Belongs to the SRP19 family.</text>
</comment>
<dbReference type="InterPro" id="IPR010622">
    <property type="entry name" value="FAST_Leu-rich"/>
</dbReference>
<comment type="function">
    <text evidence="7">Component of the signal recognition particle (SRP) complex, a ribonucleoprotein complex that mediates the cotranslational targeting of secretory and membrane proteins to the endoplasmic reticulum (ER). Binds directly to 7SL RNA. Mediates binding of SRP54 to the SRP complex.</text>
</comment>
<dbReference type="GO" id="GO:0005786">
    <property type="term" value="C:signal recognition particle, endoplasmic reticulum targeting"/>
    <property type="evidence" value="ECO:0007669"/>
    <property type="project" value="UniProtKB-KW"/>
</dbReference>
<evidence type="ECO:0000256" key="2">
    <source>
        <dbReference type="ARBA" id="ARBA00008910"/>
    </source>
</evidence>
<dbReference type="InterPro" id="IPR013584">
    <property type="entry name" value="RAP"/>
</dbReference>
<keyword evidence="4" id="KW-0496">Mitochondrion</keyword>
<dbReference type="GO" id="GO:0000963">
    <property type="term" value="P:mitochondrial RNA processing"/>
    <property type="evidence" value="ECO:0007669"/>
    <property type="project" value="TreeGrafter"/>
</dbReference>
<dbReference type="GO" id="GO:0006614">
    <property type="term" value="P:SRP-dependent cotranslational protein targeting to membrane"/>
    <property type="evidence" value="ECO:0007669"/>
    <property type="project" value="InterPro"/>
</dbReference>
<dbReference type="GO" id="GO:0005759">
    <property type="term" value="C:mitochondrial matrix"/>
    <property type="evidence" value="ECO:0007669"/>
    <property type="project" value="TreeGrafter"/>
</dbReference>
<sequence>MIRHVPWLCRRIVLRFTVHSHNKSSSAPKVAALTSVPCGDSSTTDKNVEPTHSNEVKSEEKVIVSTPQTILGSGTSDTVKNAKLTGKRNSIVETAFASLKETDSTTFTRHKTILSLEDKIERADSVETLLTLVNNSSVTRQHALRVVSVLADWTSSGRVKLADFEGDIRFVKMCKLLGKGFTSSSSTTAPDTGGFGDLAMVLGVTGDDEAAKLVAGISLSQMIRVLSTLANKRRRSTPLLRSLAFNIGRKTEHLDMKQATDTLYAMSVLNFPDELLLEKVASDLCECVPNNDRSAVVGSVLTSVGLMRYKHTELLDVLSDWVTVNIDTCRTQDLCSLVQTLAMLNYRPSNESQLFDVLLKHLTVAAVPNSVAWLDVVWSLVVLDRATPQHVTSVLSPEFLAKLTIGRGGNDQDGECVLDAKCNPIPVVEKAQANQSSNQKRTRIGIVAWNYHDLCRGVHNEPNGVAALGAQLLEKKGYKVMAIPHTDFNPRDKLVRRVQYLEQQLKNLAVENPTHQEIRDVLSAAGLKIGVENKLYSRERSKEMLYRGRIRVQIKNDDETLINPLFPTREL</sequence>
<dbReference type="Gene3D" id="3.30.56.30">
    <property type="entry name" value="Signal recognition particle, SRP19-like subunit"/>
    <property type="match status" value="1"/>
</dbReference>
<name>A0A7R9APT5_TIMSH</name>
<evidence type="ECO:0000259" key="8">
    <source>
        <dbReference type="SMART" id="SM00952"/>
    </source>
</evidence>
<gene>
    <name evidence="9" type="ORF">TSIB3V08_LOCUS2267</name>
</gene>
<dbReference type="SMART" id="SM00952">
    <property type="entry name" value="RAP"/>
    <property type="match status" value="1"/>
</dbReference>
<dbReference type="InterPro" id="IPR002778">
    <property type="entry name" value="Signal_recog_particle_SRP19"/>
</dbReference>
<dbReference type="Pfam" id="PF01922">
    <property type="entry name" value="SRP19"/>
    <property type="match status" value="1"/>
</dbReference>
<evidence type="ECO:0000256" key="7">
    <source>
        <dbReference type="ARBA" id="ARBA00045518"/>
    </source>
</evidence>
<dbReference type="InterPro" id="IPR036521">
    <property type="entry name" value="SRP19-like_sf"/>
</dbReference>
<evidence type="ECO:0000256" key="1">
    <source>
        <dbReference type="ARBA" id="ARBA00004173"/>
    </source>
</evidence>
<keyword evidence="3" id="KW-0963">Cytoplasm</keyword>
<dbReference type="EMBL" id="OC000674">
    <property type="protein sequence ID" value="CAD7258022.1"/>
    <property type="molecule type" value="Genomic_DNA"/>
</dbReference>
<keyword evidence="6" id="KW-0687">Ribonucleoprotein</keyword>
<organism evidence="9">
    <name type="scientific">Timema shepardi</name>
    <name type="common">Walking stick</name>
    <dbReference type="NCBI Taxonomy" id="629360"/>
    <lineage>
        <taxon>Eukaryota</taxon>
        <taxon>Metazoa</taxon>
        <taxon>Ecdysozoa</taxon>
        <taxon>Arthropoda</taxon>
        <taxon>Hexapoda</taxon>
        <taxon>Insecta</taxon>
        <taxon>Pterygota</taxon>
        <taxon>Neoptera</taxon>
        <taxon>Polyneoptera</taxon>
        <taxon>Phasmatodea</taxon>
        <taxon>Timematodea</taxon>
        <taxon>Timematoidea</taxon>
        <taxon>Timematidae</taxon>
        <taxon>Timema</taxon>
    </lineage>
</organism>
<evidence type="ECO:0000256" key="4">
    <source>
        <dbReference type="ARBA" id="ARBA00023128"/>
    </source>
</evidence>
<reference evidence="9" key="1">
    <citation type="submission" date="2020-11" db="EMBL/GenBank/DDBJ databases">
        <authorList>
            <person name="Tran Van P."/>
        </authorList>
    </citation>
    <scope>NUCLEOTIDE SEQUENCE</scope>
</reference>